<proteinExistence type="predicted"/>
<evidence type="ECO:0000313" key="2">
    <source>
        <dbReference type="EMBL" id="CAG7835038.1"/>
    </source>
</evidence>
<evidence type="ECO:0000313" key="3">
    <source>
        <dbReference type="Proteomes" id="UP000708208"/>
    </source>
</evidence>
<accession>A0A8J2LGJ9</accession>
<sequence length="154" mass="16671">MSPDGSPVLTFEWDLSGEVTGSVVRHIGILVFGTFYEYLPTGIIKTEILPGDFPPTPEGGTPSKAFGIELGRTKLTESDFNDWVSSQTINQFKAKNYNAAFNNCIFFAAKACRFLGVHAPIRWTITASVITGSFDISLPVVGIFGGGRRSMAQS</sequence>
<gene>
    <name evidence="2" type="ORF">AFUS01_LOCUS44466</name>
</gene>
<protein>
    <recommendedName>
        <fullName evidence="1">PPPDE domain-containing protein</fullName>
    </recommendedName>
</protein>
<dbReference type="GO" id="GO:0008233">
    <property type="term" value="F:peptidase activity"/>
    <property type="evidence" value="ECO:0007669"/>
    <property type="project" value="InterPro"/>
</dbReference>
<feature type="domain" description="PPPDE" evidence="1">
    <location>
        <begin position="6"/>
        <end position="142"/>
    </location>
</feature>
<reference evidence="2" key="1">
    <citation type="submission" date="2021-06" db="EMBL/GenBank/DDBJ databases">
        <authorList>
            <person name="Hodson N. C."/>
            <person name="Mongue J. A."/>
            <person name="Jaron S. K."/>
        </authorList>
    </citation>
    <scope>NUCLEOTIDE SEQUENCE</scope>
</reference>
<dbReference type="AlphaFoldDB" id="A0A8J2LGJ9"/>
<evidence type="ECO:0000259" key="1">
    <source>
        <dbReference type="PROSITE" id="PS51858"/>
    </source>
</evidence>
<dbReference type="PROSITE" id="PS51858">
    <property type="entry name" value="PPPDE"/>
    <property type="match status" value="1"/>
</dbReference>
<dbReference type="Proteomes" id="UP000708208">
    <property type="component" value="Unassembled WGS sequence"/>
</dbReference>
<organism evidence="2 3">
    <name type="scientific">Allacma fusca</name>
    <dbReference type="NCBI Taxonomy" id="39272"/>
    <lineage>
        <taxon>Eukaryota</taxon>
        <taxon>Metazoa</taxon>
        <taxon>Ecdysozoa</taxon>
        <taxon>Arthropoda</taxon>
        <taxon>Hexapoda</taxon>
        <taxon>Collembola</taxon>
        <taxon>Symphypleona</taxon>
        <taxon>Sminthuridae</taxon>
        <taxon>Allacma</taxon>
    </lineage>
</organism>
<dbReference type="OrthoDB" id="8293576at2759"/>
<name>A0A8J2LGJ9_9HEXA</name>
<dbReference type="EMBL" id="CAJVCH010570487">
    <property type="protein sequence ID" value="CAG7835038.1"/>
    <property type="molecule type" value="Genomic_DNA"/>
</dbReference>
<dbReference type="Pfam" id="PF05903">
    <property type="entry name" value="Peptidase_C97"/>
    <property type="match status" value="1"/>
</dbReference>
<dbReference type="InterPro" id="IPR008580">
    <property type="entry name" value="PPPDE_dom"/>
</dbReference>
<comment type="caution">
    <text evidence="2">The sequence shown here is derived from an EMBL/GenBank/DDBJ whole genome shotgun (WGS) entry which is preliminary data.</text>
</comment>
<keyword evidence="3" id="KW-1185">Reference proteome</keyword>